<proteinExistence type="predicted"/>
<dbReference type="EMBL" id="FQWD01000003">
    <property type="protein sequence ID" value="SHG45604.1"/>
    <property type="molecule type" value="Genomic_DNA"/>
</dbReference>
<sequence>MQKLSLALIGAALASGSCTSIAADSLPVLNLDTAQLTVSGLSSGGYMATQYHIANSDKVIGAAMLASGPYYCATNDIGVALERCVNKVDTPIDVNALNAQAKKWADSGAIAPLEGLKNSNVWLFHGTADTRVNSKVSDALFAQYQQWVPETQLTYVNDQPFAHVFPTLDQGGSCTESASPYVGKCEYDAAGELLNALLGELTPPDESLSGTVVTLDQQAIAGDNANTMGDEAYAYIPADCAAGEACRVHVSFHGCNQYSDAVNLAYVEQTGLNRWADDNQIVVLYPQTKKSLLMPMNPQGCWDWWGYTGDQYATKNGPQLKAVDALISHLAKR</sequence>
<gene>
    <name evidence="2" type="ORF">SAMN05216361_2304</name>
</gene>
<dbReference type="RefSeq" id="WP_073322446.1">
    <property type="nucleotide sequence ID" value="NZ_FQWD01000003.1"/>
</dbReference>
<feature type="signal peptide" evidence="1">
    <location>
        <begin position="1"/>
        <end position="22"/>
    </location>
</feature>
<dbReference type="Gene3D" id="3.40.50.1820">
    <property type="entry name" value="alpha/beta hydrolase"/>
    <property type="match status" value="2"/>
</dbReference>
<feature type="chain" id="PRO_5011979595" evidence="1">
    <location>
        <begin position="23"/>
        <end position="333"/>
    </location>
</feature>
<dbReference type="SUPFAM" id="SSF53474">
    <property type="entry name" value="alpha/beta-Hydrolases"/>
    <property type="match status" value="1"/>
</dbReference>
<name>A0A1M5JYJ6_9ALTE</name>
<accession>A0A1M5JYJ6</accession>
<evidence type="ECO:0000313" key="2">
    <source>
        <dbReference type="EMBL" id="SHG45604.1"/>
    </source>
</evidence>
<protein>
    <submittedName>
        <fullName evidence="2">Esterase PHB depolymerase</fullName>
    </submittedName>
</protein>
<dbReference type="PANTHER" id="PTHR42972">
    <property type="entry name" value="TOL-PAL SYSTEM PROTEIN TOLB"/>
    <property type="match status" value="1"/>
</dbReference>
<dbReference type="InterPro" id="IPR029058">
    <property type="entry name" value="AB_hydrolase_fold"/>
</dbReference>
<dbReference type="PANTHER" id="PTHR42972:SF8">
    <property type="entry name" value="POLYHYDROXYBUTYRATE DEPOLYMERASE"/>
    <property type="match status" value="1"/>
</dbReference>
<organism evidence="2 3">
    <name type="scientific">Marisediminitalea aggregata</name>
    <dbReference type="NCBI Taxonomy" id="634436"/>
    <lineage>
        <taxon>Bacteria</taxon>
        <taxon>Pseudomonadati</taxon>
        <taxon>Pseudomonadota</taxon>
        <taxon>Gammaproteobacteria</taxon>
        <taxon>Alteromonadales</taxon>
        <taxon>Alteromonadaceae</taxon>
        <taxon>Marisediminitalea</taxon>
    </lineage>
</organism>
<evidence type="ECO:0000256" key="1">
    <source>
        <dbReference type="SAM" id="SignalP"/>
    </source>
</evidence>
<dbReference type="AlphaFoldDB" id="A0A1M5JYJ6"/>
<dbReference type="Proteomes" id="UP000184520">
    <property type="component" value="Unassembled WGS sequence"/>
</dbReference>
<keyword evidence="1" id="KW-0732">Signal</keyword>
<dbReference type="PROSITE" id="PS51257">
    <property type="entry name" value="PROKAR_LIPOPROTEIN"/>
    <property type="match status" value="1"/>
</dbReference>
<dbReference type="STRING" id="634436.SAMN05216361_2304"/>
<evidence type="ECO:0000313" key="3">
    <source>
        <dbReference type="Proteomes" id="UP000184520"/>
    </source>
</evidence>
<reference evidence="3" key="1">
    <citation type="submission" date="2016-11" db="EMBL/GenBank/DDBJ databases">
        <authorList>
            <person name="Varghese N."/>
            <person name="Submissions S."/>
        </authorList>
    </citation>
    <scope>NUCLEOTIDE SEQUENCE [LARGE SCALE GENOMIC DNA]</scope>
    <source>
        <strain evidence="3">CGMCC 1.8995</strain>
    </source>
</reference>
<dbReference type="OrthoDB" id="505233at2"/>
<keyword evidence="3" id="KW-1185">Reference proteome</keyword>